<sequence length="117" mass="12690">MSWLLVALIPALLMLATFGLDRLEAGLVDDAVSPADVAAALEQARADCAKPPAPRADGAHHGVGDDGDDLDYDDFEPFSGRFTEYAMSDSASALPTRIYVHHRTNPEFRPTRHADRV</sequence>
<keyword evidence="3" id="KW-1185">Reference proteome</keyword>
<dbReference type="EMBL" id="MCHX01000020">
    <property type="protein sequence ID" value="OFJ53845.1"/>
    <property type="molecule type" value="Genomic_DNA"/>
</dbReference>
<name>A0A1E8Q5S6_9MYCO</name>
<organism evidence="2 3">
    <name type="scientific">Mycolicibacterium grossiae</name>
    <dbReference type="NCBI Taxonomy" id="1552759"/>
    <lineage>
        <taxon>Bacteria</taxon>
        <taxon>Bacillati</taxon>
        <taxon>Actinomycetota</taxon>
        <taxon>Actinomycetes</taxon>
        <taxon>Mycobacteriales</taxon>
        <taxon>Mycobacteriaceae</taxon>
        <taxon>Mycolicibacterium</taxon>
    </lineage>
</organism>
<dbReference type="RefSeq" id="WP_070353077.1">
    <property type="nucleotide sequence ID" value="NZ_CP043474.1"/>
</dbReference>
<protein>
    <submittedName>
        <fullName evidence="2">Uncharacterized protein</fullName>
    </submittedName>
</protein>
<comment type="caution">
    <text evidence="2">The sequence shown here is derived from an EMBL/GenBank/DDBJ whole genome shotgun (WGS) entry which is preliminary data.</text>
</comment>
<proteinExistence type="predicted"/>
<dbReference type="OrthoDB" id="4750196at2"/>
<dbReference type="Proteomes" id="UP000178953">
    <property type="component" value="Unassembled WGS sequence"/>
</dbReference>
<accession>A0A1E8Q5S6</accession>
<feature type="region of interest" description="Disordered" evidence="1">
    <location>
        <begin position="49"/>
        <end position="70"/>
    </location>
</feature>
<reference evidence="2 3" key="1">
    <citation type="submission" date="2016-09" db="EMBL/GenBank/DDBJ databases">
        <title>genome sequence of Mycobacterium sp. 739 SCH.</title>
        <authorList>
            <person name="Greninger A.L."/>
            <person name="Qin X."/>
            <person name="Jerome K."/>
            <person name="Vora S."/>
            <person name="Quinn K."/>
        </authorList>
    </citation>
    <scope>NUCLEOTIDE SEQUENCE [LARGE SCALE GENOMIC DNA]</scope>
    <source>
        <strain evidence="2 3">SCH</strain>
    </source>
</reference>
<evidence type="ECO:0000256" key="1">
    <source>
        <dbReference type="SAM" id="MobiDB-lite"/>
    </source>
</evidence>
<gene>
    <name evidence="2" type="ORF">BEL07_10630</name>
</gene>
<dbReference type="AlphaFoldDB" id="A0A1E8Q5S6"/>
<evidence type="ECO:0000313" key="2">
    <source>
        <dbReference type="EMBL" id="OFJ53845.1"/>
    </source>
</evidence>
<evidence type="ECO:0000313" key="3">
    <source>
        <dbReference type="Proteomes" id="UP000178953"/>
    </source>
</evidence>